<accession>A0A0G1UBE3</accession>
<evidence type="ECO:0000256" key="1">
    <source>
        <dbReference type="ARBA" id="ARBA00010759"/>
    </source>
</evidence>
<organism evidence="3 4">
    <name type="scientific">Candidatus Jorgensenbacteria bacterium GW2011_GWA1_48_11</name>
    <dbReference type="NCBI Taxonomy" id="1618660"/>
    <lineage>
        <taxon>Bacteria</taxon>
        <taxon>Candidatus Joergenseniibacteriota</taxon>
    </lineage>
</organism>
<dbReference type="HAMAP" id="MF_00163">
    <property type="entry name" value="Pep_deformylase"/>
    <property type="match status" value="1"/>
</dbReference>
<dbReference type="PATRIC" id="fig|1618660.3.peg.45"/>
<comment type="function">
    <text evidence="2">Removes the formyl group from the N-terminal Met of newly synthesized proteins. Requires at least a dipeptide for an efficient rate of reaction. N-terminal L-methionine is a prerequisite for activity but the enzyme has broad specificity at other positions.</text>
</comment>
<comment type="caution">
    <text evidence="3">The sequence shown here is derived from an EMBL/GenBank/DDBJ whole genome shotgun (WGS) entry which is preliminary data.</text>
</comment>
<dbReference type="GO" id="GO:0042586">
    <property type="term" value="F:peptide deformylase activity"/>
    <property type="evidence" value="ECO:0007669"/>
    <property type="project" value="UniProtKB-UniRule"/>
</dbReference>
<evidence type="ECO:0000313" key="3">
    <source>
        <dbReference type="EMBL" id="KKU91439.1"/>
    </source>
</evidence>
<dbReference type="PANTHER" id="PTHR10458">
    <property type="entry name" value="PEPTIDE DEFORMYLASE"/>
    <property type="match status" value="1"/>
</dbReference>
<dbReference type="EC" id="3.5.1.88" evidence="2"/>
<dbReference type="PIRSF" id="PIRSF004749">
    <property type="entry name" value="Pep_def"/>
    <property type="match status" value="1"/>
</dbReference>
<keyword evidence="2" id="KW-0479">Metal-binding</keyword>
<dbReference type="Gene3D" id="3.90.45.10">
    <property type="entry name" value="Peptide deformylase"/>
    <property type="match status" value="1"/>
</dbReference>
<sequence length="167" mass="18796">MAEILLNTNKKEEKILRGKLGPFRLEPQGKKELQTLIKSMRRAMKEANGIGLSANQIGVQKRIFVAQVPDDNGRPKFYAVLNPEILKVSKETVSLEEGCLSVPETYGPVERPARITIQGQNLQGKKIKIKAWGLLARVFQHEIDHLDGKLFIDRAKNLRTSAKLGRE</sequence>
<dbReference type="Pfam" id="PF01327">
    <property type="entry name" value="Pep_deformylase"/>
    <property type="match status" value="1"/>
</dbReference>
<feature type="active site" evidence="2">
    <location>
        <position position="142"/>
    </location>
</feature>
<feature type="binding site" evidence="2">
    <location>
        <position position="141"/>
    </location>
    <ligand>
        <name>Fe cation</name>
        <dbReference type="ChEBI" id="CHEBI:24875"/>
    </ligand>
</feature>
<dbReference type="PRINTS" id="PR01576">
    <property type="entry name" value="PDEFORMYLASE"/>
</dbReference>
<dbReference type="NCBIfam" id="TIGR00079">
    <property type="entry name" value="pept_deformyl"/>
    <property type="match status" value="1"/>
</dbReference>
<dbReference type="Proteomes" id="UP000034956">
    <property type="component" value="Unassembled WGS sequence"/>
</dbReference>
<dbReference type="CDD" id="cd00487">
    <property type="entry name" value="Pep_deformylase"/>
    <property type="match status" value="1"/>
</dbReference>
<proteinExistence type="inferred from homology"/>
<dbReference type="AlphaFoldDB" id="A0A0G1UBE3"/>
<dbReference type="NCBIfam" id="NF001159">
    <property type="entry name" value="PRK00150.1-3"/>
    <property type="match status" value="1"/>
</dbReference>
<dbReference type="EMBL" id="LCPF01000001">
    <property type="protein sequence ID" value="KKU91439.1"/>
    <property type="molecule type" value="Genomic_DNA"/>
</dbReference>
<reference evidence="3 4" key="1">
    <citation type="journal article" date="2015" name="Nature">
        <title>rRNA introns, odd ribosomes, and small enigmatic genomes across a large radiation of phyla.</title>
        <authorList>
            <person name="Brown C.T."/>
            <person name="Hug L.A."/>
            <person name="Thomas B.C."/>
            <person name="Sharon I."/>
            <person name="Castelle C.J."/>
            <person name="Singh A."/>
            <person name="Wilkins M.J."/>
            <person name="Williams K.H."/>
            <person name="Banfield J.F."/>
        </authorList>
    </citation>
    <scope>NUCLEOTIDE SEQUENCE [LARGE SCALE GENOMIC DNA]</scope>
</reference>
<dbReference type="GO" id="GO:0046872">
    <property type="term" value="F:metal ion binding"/>
    <property type="evidence" value="ECO:0007669"/>
    <property type="project" value="UniProtKB-KW"/>
</dbReference>
<protein>
    <recommendedName>
        <fullName evidence="2">Peptide deformylase</fullName>
        <shortName evidence="2">PDF</shortName>
        <ecNumber evidence="2">3.5.1.88</ecNumber>
    </recommendedName>
    <alternativeName>
        <fullName evidence="2">Polypeptide deformylase</fullName>
    </alternativeName>
</protein>
<keyword evidence="2" id="KW-0378">Hydrolase</keyword>
<name>A0A0G1UBE3_9BACT</name>
<comment type="cofactor">
    <cofactor evidence="2">
        <name>Fe(2+)</name>
        <dbReference type="ChEBI" id="CHEBI:29033"/>
    </cofactor>
    <text evidence="2">Binds 1 Fe(2+) ion.</text>
</comment>
<gene>
    <name evidence="2" type="primary">def</name>
    <name evidence="3" type="ORF">UY23_C0001G0045</name>
</gene>
<dbReference type="InterPro" id="IPR023635">
    <property type="entry name" value="Peptide_deformylase"/>
</dbReference>
<comment type="similarity">
    <text evidence="1 2">Belongs to the polypeptide deformylase family.</text>
</comment>
<feature type="binding site" evidence="2">
    <location>
        <position position="99"/>
    </location>
    <ligand>
        <name>Fe cation</name>
        <dbReference type="ChEBI" id="CHEBI:24875"/>
    </ligand>
</feature>
<comment type="catalytic activity">
    <reaction evidence="2">
        <text>N-terminal N-formyl-L-methionyl-[peptide] + H2O = N-terminal L-methionyl-[peptide] + formate</text>
        <dbReference type="Rhea" id="RHEA:24420"/>
        <dbReference type="Rhea" id="RHEA-COMP:10639"/>
        <dbReference type="Rhea" id="RHEA-COMP:10640"/>
        <dbReference type="ChEBI" id="CHEBI:15377"/>
        <dbReference type="ChEBI" id="CHEBI:15740"/>
        <dbReference type="ChEBI" id="CHEBI:49298"/>
        <dbReference type="ChEBI" id="CHEBI:64731"/>
        <dbReference type="EC" id="3.5.1.88"/>
    </reaction>
</comment>
<dbReference type="InterPro" id="IPR036821">
    <property type="entry name" value="Peptide_deformylase_sf"/>
</dbReference>
<keyword evidence="2" id="KW-0648">Protein biosynthesis</keyword>
<dbReference type="PANTHER" id="PTHR10458:SF22">
    <property type="entry name" value="PEPTIDE DEFORMYLASE"/>
    <property type="match status" value="1"/>
</dbReference>
<evidence type="ECO:0000313" key="4">
    <source>
        <dbReference type="Proteomes" id="UP000034956"/>
    </source>
</evidence>
<evidence type="ECO:0000256" key="2">
    <source>
        <dbReference type="HAMAP-Rule" id="MF_00163"/>
    </source>
</evidence>
<dbReference type="SUPFAM" id="SSF56420">
    <property type="entry name" value="Peptide deformylase"/>
    <property type="match status" value="1"/>
</dbReference>
<feature type="binding site" evidence="2">
    <location>
        <position position="145"/>
    </location>
    <ligand>
        <name>Fe cation</name>
        <dbReference type="ChEBI" id="CHEBI:24875"/>
    </ligand>
</feature>
<dbReference type="GO" id="GO:0006412">
    <property type="term" value="P:translation"/>
    <property type="evidence" value="ECO:0007669"/>
    <property type="project" value="UniProtKB-UniRule"/>
</dbReference>
<keyword evidence="2" id="KW-0408">Iron</keyword>